<keyword evidence="1" id="KW-1133">Transmembrane helix</keyword>
<evidence type="ECO:0000256" key="1">
    <source>
        <dbReference type="SAM" id="Phobius"/>
    </source>
</evidence>
<feature type="transmembrane region" description="Helical" evidence="1">
    <location>
        <begin position="42"/>
        <end position="62"/>
    </location>
</feature>
<evidence type="ECO:0000313" key="2">
    <source>
        <dbReference type="EMBL" id="PIR69614.1"/>
    </source>
</evidence>
<dbReference type="AlphaFoldDB" id="A0A2H0TF85"/>
<dbReference type="Proteomes" id="UP000231503">
    <property type="component" value="Unassembled WGS sequence"/>
</dbReference>
<keyword evidence="1" id="KW-0812">Transmembrane</keyword>
<name>A0A2H0TF85_9BACT</name>
<sequence length="385" mass="43184">MADTNTPKKDLRARVQECGKIALGAGLLLVVLNRLSDTVVQIGWPAYVAIAVFALVMLWKAFFSSKEKMSNAAQAMGSTMMRALWPPIYRFSGVAASFALVFFFIRFFAEKNGTHFSFTVTMIITSLIVGAVLTLVIRVMEGKGAKTDSQKDQKESKSDDGIGGFIRATKGFAYAMALLAVLTSGYHYYQPRYFDPYSTDIIAEYKIDPVTYELFDKDKMRNDKTGQLLRDMIPEDVPKIDEKRKKELGIISGTAQKLGYELQNMPKQQTRNTVDSRPKKSDYAYLEILSPESGTQVSPGDVVTITWRAAIVDSQSPWHFQIAFWDQGGWREEIVLASSTDQSLIPNHFVWRVPEDIQGNTAVIHLGFKAGADWVRTDRIPVFVN</sequence>
<feature type="transmembrane region" description="Helical" evidence="1">
    <location>
        <begin position="88"/>
        <end position="109"/>
    </location>
</feature>
<comment type="caution">
    <text evidence="2">The sequence shown here is derived from an EMBL/GenBank/DDBJ whole genome shotgun (WGS) entry which is preliminary data.</text>
</comment>
<gene>
    <name evidence="2" type="ORF">COU47_02555</name>
</gene>
<protein>
    <submittedName>
        <fullName evidence="2">Uncharacterized protein</fullName>
    </submittedName>
</protein>
<accession>A0A2H0TF85</accession>
<proteinExistence type="predicted"/>
<dbReference type="EMBL" id="PFCO01000005">
    <property type="protein sequence ID" value="PIR69614.1"/>
    <property type="molecule type" value="Genomic_DNA"/>
</dbReference>
<keyword evidence="1" id="KW-0472">Membrane</keyword>
<reference evidence="3" key="1">
    <citation type="submission" date="2017-09" db="EMBL/GenBank/DDBJ databases">
        <title>Depth-based differentiation of microbial function through sediment-hosted aquifers and enrichment of novel symbionts in the deep terrestrial subsurface.</title>
        <authorList>
            <person name="Probst A.J."/>
            <person name="Ladd B."/>
            <person name="Jarett J.K."/>
            <person name="Geller-Mcgrath D.E."/>
            <person name="Sieber C.M.K."/>
            <person name="Emerson J.B."/>
            <person name="Anantharaman K."/>
            <person name="Thomas B.C."/>
            <person name="Malmstrom R."/>
            <person name="Stieglmeier M."/>
            <person name="Klingl A."/>
            <person name="Woyke T."/>
            <person name="Ryan C.M."/>
            <person name="Banfield J.F."/>
        </authorList>
    </citation>
    <scope>NUCLEOTIDE SEQUENCE [LARGE SCALE GENOMIC DNA]</scope>
</reference>
<feature type="transmembrane region" description="Helical" evidence="1">
    <location>
        <begin position="115"/>
        <end position="137"/>
    </location>
</feature>
<evidence type="ECO:0000313" key="3">
    <source>
        <dbReference type="Proteomes" id="UP000231503"/>
    </source>
</evidence>
<feature type="transmembrane region" description="Helical" evidence="1">
    <location>
        <begin position="171"/>
        <end position="189"/>
    </location>
</feature>
<organism evidence="2 3">
    <name type="scientific">Candidatus Niyogibacteria bacterium CG10_big_fil_rev_8_21_14_0_10_46_36</name>
    <dbReference type="NCBI Taxonomy" id="1974726"/>
    <lineage>
        <taxon>Bacteria</taxon>
        <taxon>Candidatus Niyogiibacteriota</taxon>
    </lineage>
</organism>